<proteinExistence type="predicted"/>
<dbReference type="NCBIfam" id="NF037995">
    <property type="entry name" value="TRAP_S1"/>
    <property type="match status" value="1"/>
</dbReference>
<gene>
    <name evidence="3" type="ORF">GCM10010994_19270</name>
</gene>
<evidence type="ECO:0000313" key="3">
    <source>
        <dbReference type="EMBL" id="GGC60774.1"/>
    </source>
</evidence>
<feature type="chain" id="PRO_5038101377" evidence="2">
    <location>
        <begin position="37"/>
        <end position="354"/>
    </location>
</feature>
<dbReference type="GO" id="GO:0055085">
    <property type="term" value="P:transmembrane transport"/>
    <property type="evidence" value="ECO:0007669"/>
    <property type="project" value="InterPro"/>
</dbReference>
<dbReference type="AlphaFoldDB" id="A0A916XBA4"/>
<keyword evidence="4" id="KW-1185">Reference proteome</keyword>
<dbReference type="Gene3D" id="3.40.190.170">
    <property type="entry name" value="Bacterial extracellular solute-binding protein, family 7"/>
    <property type="match status" value="1"/>
</dbReference>
<dbReference type="PANTHER" id="PTHR33376:SF15">
    <property type="entry name" value="BLL6794 PROTEIN"/>
    <property type="match status" value="1"/>
</dbReference>
<dbReference type="EMBL" id="BMGG01000003">
    <property type="protein sequence ID" value="GGC60774.1"/>
    <property type="molecule type" value="Genomic_DNA"/>
</dbReference>
<organism evidence="3 4">
    <name type="scientific">Chelatococcus reniformis</name>
    <dbReference type="NCBI Taxonomy" id="1494448"/>
    <lineage>
        <taxon>Bacteria</taxon>
        <taxon>Pseudomonadati</taxon>
        <taxon>Pseudomonadota</taxon>
        <taxon>Alphaproteobacteria</taxon>
        <taxon>Hyphomicrobiales</taxon>
        <taxon>Chelatococcaceae</taxon>
        <taxon>Chelatococcus</taxon>
    </lineage>
</organism>
<evidence type="ECO:0000256" key="2">
    <source>
        <dbReference type="SAM" id="SignalP"/>
    </source>
</evidence>
<dbReference type="InterPro" id="IPR038404">
    <property type="entry name" value="TRAP_DctP_sf"/>
</dbReference>
<protein>
    <submittedName>
        <fullName evidence="3">C4-dicarboxylate ABC transporter</fullName>
    </submittedName>
</protein>
<keyword evidence="1 2" id="KW-0732">Signal</keyword>
<feature type="signal peptide" evidence="2">
    <location>
        <begin position="1"/>
        <end position="36"/>
    </location>
</feature>
<reference evidence="3" key="1">
    <citation type="journal article" date="2014" name="Int. J. Syst. Evol. Microbiol.">
        <title>Complete genome sequence of Corynebacterium casei LMG S-19264T (=DSM 44701T), isolated from a smear-ripened cheese.</title>
        <authorList>
            <consortium name="US DOE Joint Genome Institute (JGI-PGF)"/>
            <person name="Walter F."/>
            <person name="Albersmeier A."/>
            <person name="Kalinowski J."/>
            <person name="Ruckert C."/>
        </authorList>
    </citation>
    <scope>NUCLEOTIDE SEQUENCE</scope>
    <source>
        <strain evidence="3">CGMCC 1.12919</strain>
    </source>
</reference>
<reference evidence="3" key="2">
    <citation type="submission" date="2020-09" db="EMBL/GenBank/DDBJ databases">
        <authorList>
            <person name="Sun Q."/>
            <person name="Zhou Y."/>
        </authorList>
    </citation>
    <scope>NUCLEOTIDE SEQUENCE</scope>
    <source>
        <strain evidence="3">CGMCC 1.12919</strain>
    </source>
</reference>
<comment type="caution">
    <text evidence="3">The sequence shown here is derived from an EMBL/GenBank/DDBJ whole genome shotgun (WGS) entry which is preliminary data.</text>
</comment>
<dbReference type="CDD" id="cd13601">
    <property type="entry name" value="PBP2_TRAP_DctP1_3_4_like"/>
    <property type="match status" value="1"/>
</dbReference>
<dbReference type="InterPro" id="IPR018389">
    <property type="entry name" value="DctP_fam"/>
</dbReference>
<sequence>MRRWTLSIDRRIGPVKRAIAAIALVLATSAAGGAAAQQPIELKLLDRFPVDHYIARYATLYWIDEVQKATGGAVKIQRYPSESLGKSKDMLTLVKAGVTDMGEFFPGYLGAPMALSTIGELPGLVPNACAASLAYEELARPGGIIDKAELVPAGVRMLYVVGLPQYELFTSRKIESVASLGGLKIRSSGATMDAGLRSVGIVPIRMGAPELHESFSRKTVDGTAFPIASLYPYDLAKLVKYGTVGGTFGSSITFYGISSRVWDKLPAAVQAAMLEAGERTTRRACALIDRDNEEAFRTLEQGGATLVRFTPEQGEALRALYAPVTQEWATALDGRGKPGSEVLTRFREAVARGQ</sequence>
<accession>A0A916XBA4</accession>
<dbReference type="PANTHER" id="PTHR33376">
    <property type="match status" value="1"/>
</dbReference>
<evidence type="ECO:0000313" key="4">
    <source>
        <dbReference type="Proteomes" id="UP000637002"/>
    </source>
</evidence>
<dbReference type="Pfam" id="PF03480">
    <property type="entry name" value="DctP"/>
    <property type="match status" value="1"/>
</dbReference>
<name>A0A916XBA4_9HYPH</name>
<evidence type="ECO:0000256" key="1">
    <source>
        <dbReference type="ARBA" id="ARBA00022729"/>
    </source>
</evidence>
<dbReference type="Proteomes" id="UP000637002">
    <property type="component" value="Unassembled WGS sequence"/>
</dbReference>